<evidence type="ECO:0000256" key="8">
    <source>
        <dbReference type="ARBA" id="ARBA00023235"/>
    </source>
</evidence>
<evidence type="ECO:0000256" key="1">
    <source>
        <dbReference type="ARBA" id="ARBA00022741"/>
    </source>
</evidence>
<keyword evidence="2" id="KW-0227">DNA damage</keyword>
<proteinExistence type="inferred from homology"/>
<dbReference type="GO" id="GO:0016887">
    <property type="term" value="F:ATP hydrolysis activity"/>
    <property type="evidence" value="ECO:0007669"/>
    <property type="project" value="TreeGrafter"/>
</dbReference>
<dbReference type="Gene3D" id="3.40.50.300">
    <property type="entry name" value="P-loop containing nucleotide triphosphate hydrolases"/>
    <property type="match status" value="2"/>
</dbReference>
<evidence type="ECO:0000256" key="6">
    <source>
        <dbReference type="ARBA" id="ARBA00023125"/>
    </source>
</evidence>
<dbReference type="SMART" id="SM00490">
    <property type="entry name" value="HELICc"/>
    <property type="match status" value="1"/>
</dbReference>
<feature type="domain" description="Helicase ATP-binding" evidence="10">
    <location>
        <begin position="80"/>
        <end position="265"/>
    </location>
</feature>
<evidence type="ECO:0000256" key="2">
    <source>
        <dbReference type="ARBA" id="ARBA00022763"/>
    </source>
</evidence>
<dbReference type="GO" id="GO:0016874">
    <property type="term" value="F:ligase activity"/>
    <property type="evidence" value="ECO:0007669"/>
    <property type="project" value="UniProtKB-KW"/>
</dbReference>
<protein>
    <submittedName>
        <fullName evidence="12">Ligase-associated DNA damage response DEXH box helicase</fullName>
    </submittedName>
</protein>
<evidence type="ECO:0000256" key="5">
    <source>
        <dbReference type="ARBA" id="ARBA00022840"/>
    </source>
</evidence>
<dbReference type="Pfam" id="PF19306">
    <property type="entry name" value="WHD_Lhr"/>
    <property type="match status" value="1"/>
</dbReference>
<dbReference type="InterPro" id="IPR027417">
    <property type="entry name" value="P-loop_NTPase"/>
</dbReference>
<dbReference type="Pfam" id="PF00270">
    <property type="entry name" value="DEAD"/>
    <property type="match status" value="1"/>
</dbReference>
<dbReference type="InterPro" id="IPR026362">
    <property type="entry name" value="DEXH_lig_assoc"/>
</dbReference>
<evidence type="ECO:0000256" key="4">
    <source>
        <dbReference type="ARBA" id="ARBA00022806"/>
    </source>
</evidence>
<keyword evidence="8" id="KW-0413">Isomerase</keyword>
<dbReference type="PROSITE" id="PS51192">
    <property type="entry name" value="HELICASE_ATP_BIND_1"/>
    <property type="match status" value="1"/>
</dbReference>
<dbReference type="InterPro" id="IPR052511">
    <property type="entry name" value="ATP-dep_Helicase"/>
</dbReference>
<dbReference type="OrthoDB" id="9815222at2"/>
<dbReference type="PANTHER" id="PTHR47962:SF3">
    <property type="entry name" value="LARGE ATP-DEPENDENT HELICASE-RELATED PROTEIN"/>
    <property type="match status" value="1"/>
</dbReference>
<dbReference type="Proteomes" id="UP000323258">
    <property type="component" value="Unassembled WGS sequence"/>
</dbReference>
<evidence type="ECO:0000256" key="9">
    <source>
        <dbReference type="ARBA" id="ARBA00093467"/>
    </source>
</evidence>
<dbReference type="PROSITE" id="PS51194">
    <property type="entry name" value="HELICASE_CTER"/>
    <property type="match status" value="1"/>
</dbReference>
<dbReference type="InterPro" id="IPR017170">
    <property type="entry name" value="Lhr-like"/>
</dbReference>
<evidence type="ECO:0000259" key="11">
    <source>
        <dbReference type="PROSITE" id="PS51194"/>
    </source>
</evidence>
<dbReference type="GO" id="GO:0003677">
    <property type="term" value="F:DNA binding"/>
    <property type="evidence" value="ECO:0007669"/>
    <property type="project" value="UniProtKB-KW"/>
</dbReference>
<name>A0A5D4GN17_9HYPH</name>
<keyword evidence="7" id="KW-0234">DNA repair</keyword>
<dbReference type="InterPro" id="IPR011545">
    <property type="entry name" value="DEAD/DEAH_box_helicase_dom"/>
</dbReference>
<dbReference type="InterPro" id="IPR001650">
    <property type="entry name" value="Helicase_C-like"/>
</dbReference>
<sequence length="881" mass="97718">MGKAWRGGKSFSWRLLSAGWPEHWSRCFPLGAFPSPRYLLAVTRLLDQQALAGATKLPEAFARWFGERGWAPRAHQLDLLARAQGGASVLLIAPTGAGKTLAGFLPSLTDLAERPKRKPGELHRGVHTLYISPLKALAVDIHRNLGRPVEEMKLDIAIETRTGDTPAHKRQRQKTAPPDILLTTPEQLALLIASGDADRLFAGLKYVVLDELHSLVTSKRGHLLSLGLARLRRFVPGLKTIGLSATVAEPDELRRWLVPQNPPGLMAELITVQGGAKPVITILDSQERVPWAGHSARYAIGEIYEAIKDHRTTLLFVNTRSQAEFLFQELWRVNEDTLPIALHHGSLDVTQRRRVENAMEANALRAVVATSTLDLGIDWGDVDLVIHVGAPKGASRLAQRIGRSNHRMDEPSRAILVPANRFEVLECRAAIEANYLGAQDTPPLLEGALDVLAQHVMGMACAAPFDEAVLLQEVRTAAPYAHLDEDTFARVVDFVATGGYALKSYERYARIRKTKEGLWRVSHPRYAQQYRLNVGTIVESPTLNVRMTRQRSRGGNAAGGPALGKIEEYFLETLTPGDTFLFAGKILRFEGIRENECYVSNAPGQDAKVPVYAGGKFPLSTYLAAEVRAMLADPERWNRLPEQVAEWLSIQKDKSMLPRAGDLLVETFPRGNRHYMVAYAFEGRLAHQTLGMLLTRRLERAGAHPLGFVATDYALAIWAHDDMGTMFKGGRLPLSDLFDEDMLGDDLDAWLAESWLLKRTFRACATISGLIEKRHPGQEKTGRQMTVSADLIYDVLRTHDPDHILLRATRADAAAGLLDVSRLADMLSRIRGRIVHKQLERISPLAVPVMLEIGKERVKGEADEMLLSEAEDDLVHEAMGY</sequence>
<feature type="domain" description="Helicase C-terminal" evidence="11">
    <location>
        <begin position="299"/>
        <end position="449"/>
    </location>
</feature>
<evidence type="ECO:0000313" key="12">
    <source>
        <dbReference type="EMBL" id="TYR29412.1"/>
    </source>
</evidence>
<evidence type="ECO:0000256" key="3">
    <source>
        <dbReference type="ARBA" id="ARBA00022801"/>
    </source>
</evidence>
<dbReference type="GO" id="GO:0006281">
    <property type="term" value="P:DNA repair"/>
    <property type="evidence" value="ECO:0007669"/>
    <property type="project" value="UniProtKB-KW"/>
</dbReference>
<comment type="similarity">
    <text evidence="9">Belongs to the Lhr helicase family. Lhr-Core subfamily.</text>
</comment>
<keyword evidence="13" id="KW-1185">Reference proteome</keyword>
<dbReference type="PANTHER" id="PTHR47962">
    <property type="entry name" value="ATP-DEPENDENT HELICASE LHR-RELATED-RELATED"/>
    <property type="match status" value="1"/>
</dbReference>
<keyword evidence="6" id="KW-0238">DNA-binding</keyword>
<reference evidence="12 13" key="2">
    <citation type="submission" date="2019-09" db="EMBL/GenBank/DDBJ databases">
        <title>Mesorhizobium sp. MaA-C15 isolated from Microcystis aeruginosa.</title>
        <authorList>
            <person name="Jeong S.E."/>
            <person name="Jin H.M."/>
            <person name="Jeon C.O."/>
        </authorList>
    </citation>
    <scope>NUCLEOTIDE SEQUENCE [LARGE SCALE GENOMIC DNA]</scope>
    <source>
        <strain evidence="12 13">MaA-C15</strain>
    </source>
</reference>
<keyword evidence="4" id="KW-0347">Helicase</keyword>
<gene>
    <name evidence="12" type="ORF">FY036_21295</name>
</gene>
<dbReference type="InterPro" id="IPR013701">
    <property type="entry name" value="Lhr-like_DEAD/DEAH_assoc"/>
</dbReference>
<dbReference type="CDD" id="cd18796">
    <property type="entry name" value="SF2_C_LHR"/>
    <property type="match status" value="1"/>
</dbReference>
<dbReference type="NCBIfam" id="TIGR04121">
    <property type="entry name" value="DEXH_lig_assoc"/>
    <property type="match status" value="1"/>
</dbReference>
<keyword evidence="3" id="KW-0378">Hydrolase</keyword>
<keyword evidence="1" id="KW-0547">Nucleotide-binding</keyword>
<evidence type="ECO:0000256" key="7">
    <source>
        <dbReference type="ARBA" id="ARBA00023204"/>
    </source>
</evidence>
<evidence type="ECO:0000313" key="13">
    <source>
        <dbReference type="Proteomes" id="UP000323258"/>
    </source>
</evidence>
<comment type="caution">
    <text evidence="12">The sequence shown here is derived from an EMBL/GenBank/DDBJ whole genome shotgun (WGS) entry which is preliminary data.</text>
</comment>
<accession>A0A5D4GN17</accession>
<dbReference type="InterPro" id="IPR014001">
    <property type="entry name" value="Helicase_ATP-bd"/>
</dbReference>
<dbReference type="GO" id="GO:0004386">
    <property type="term" value="F:helicase activity"/>
    <property type="evidence" value="ECO:0007669"/>
    <property type="project" value="UniProtKB-KW"/>
</dbReference>
<dbReference type="Pfam" id="PF00271">
    <property type="entry name" value="Helicase_C"/>
    <property type="match status" value="1"/>
</dbReference>
<dbReference type="EMBL" id="VSZS01000068">
    <property type="protein sequence ID" value="TYR29412.1"/>
    <property type="molecule type" value="Genomic_DNA"/>
</dbReference>
<dbReference type="InterPro" id="IPR045628">
    <property type="entry name" value="Lhr_WH_dom"/>
</dbReference>
<keyword evidence="12" id="KW-0436">Ligase</keyword>
<dbReference type="AlphaFoldDB" id="A0A5D4GN17"/>
<dbReference type="GO" id="GO:0005524">
    <property type="term" value="F:ATP binding"/>
    <property type="evidence" value="ECO:0007669"/>
    <property type="project" value="UniProtKB-KW"/>
</dbReference>
<reference evidence="12 13" key="1">
    <citation type="submission" date="2019-08" db="EMBL/GenBank/DDBJ databases">
        <authorList>
            <person name="Seo Y.L."/>
        </authorList>
    </citation>
    <scope>NUCLEOTIDE SEQUENCE [LARGE SCALE GENOMIC DNA]</scope>
    <source>
        <strain evidence="12 13">MaA-C15</strain>
    </source>
</reference>
<evidence type="ECO:0000259" key="10">
    <source>
        <dbReference type="PROSITE" id="PS51192"/>
    </source>
</evidence>
<keyword evidence="5" id="KW-0067">ATP-binding</keyword>
<dbReference type="SMART" id="SM00487">
    <property type="entry name" value="DEXDc"/>
    <property type="match status" value="1"/>
</dbReference>
<organism evidence="12 13">
    <name type="scientific">Neoaquamicrobium microcysteis</name>
    <dbReference type="NCBI Taxonomy" id="2682781"/>
    <lineage>
        <taxon>Bacteria</taxon>
        <taxon>Pseudomonadati</taxon>
        <taxon>Pseudomonadota</taxon>
        <taxon>Alphaproteobacteria</taxon>
        <taxon>Hyphomicrobiales</taxon>
        <taxon>Phyllobacteriaceae</taxon>
        <taxon>Neoaquamicrobium</taxon>
    </lineage>
</organism>
<dbReference type="SUPFAM" id="SSF52540">
    <property type="entry name" value="P-loop containing nucleoside triphosphate hydrolases"/>
    <property type="match status" value="1"/>
</dbReference>
<dbReference type="PIRSF" id="PIRSF037307">
    <property type="entry name" value="Lhr-like_helic_prd"/>
    <property type="match status" value="1"/>
</dbReference>
<dbReference type="Pfam" id="PF08494">
    <property type="entry name" value="DEAD_assoc"/>
    <property type="match status" value="1"/>
</dbReference>